<sequence>MIYGLFRDGDVKCAENVFENMENKDIVSCNSLISDCFMAFDNMHLRDVISWNLIIAGLVKDGDFDKAEDDEDYGGSSGSQISQLRKVPHVGGVNRICQNPHIYTSHVQVRDLSSQLKALVGRDIETLHWDSFVNDREKQ</sequence>
<protein>
    <submittedName>
        <fullName evidence="2">Pentatricopeptide (PPR) repeat-containing protein-like</fullName>
    </submittedName>
</protein>
<dbReference type="OrthoDB" id="185373at2759"/>
<gene>
    <name evidence="2" type="ORF">STAS_09306</name>
</gene>
<keyword evidence="3" id="KW-1185">Reference proteome</keyword>
<evidence type="ECO:0000313" key="2">
    <source>
        <dbReference type="EMBL" id="GER33194.1"/>
    </source>
</evidence>
<dbReference type="NCBIfam" id="TIGR00756">
    <property type="entry name" value="PPR"/>
    <property type="match status" value="2"/>
</dbReference>
<dbReference type="EMBL" id="BKCP01004705">
    <property type="protein sequence ID" value="GER33194.1"/>
    <property type="molecule type" value="Genomic_DNA"/>
</dbReference>
<evidence type="ECO:0000256" key="1">
    <source>
        <dbReference type="ARBA" id="ARBA00022737"/>
    </source>
</evidence>
<dbReference type="InterPro" id="IPR011990">
    <property type="entry name" value="TPR-like_helical_dom_sf"/>
</dbReference>
<dbReference type="InterPro" id="IPR002885">
    <property type="entry name" value="PPR_rpt"/>
</dbReference>
<name>A0A5A7PKB4_STRAF</name>
<organism evidence="2 3">
    <name type="scientific">Striga asiatica</name>
    <name type="common">Asiatic witchweed</name>
    <name type="synonym">Buchnera asiatica</name>
    <dbReference type="NCBI Taxonomy" id="4170"/>
    <lineage>
        <taxon>Eukaryota</taxon>
        <taxon>Viridiplantae</taxon>
        <taxon>Streptophyta</taxon>
        <taxon>Embryophyta</taxon>
        <taxon>Tracheophyta</taxon>
        <taxon>Spermatophyta</taxon>
        <taxon>Magnoliopsida</taxon>
        <taxon>eudicotyledons</taxon>
        <taxon>Gunneridae</taxon>
        <taxon>Pentapetalae</taxon>
        <taxon>asterids</taxon>
        <taxon>lamiids</taxon>
        <taxon>Lamiales</taxon>
        <taxon>Orobanchaceae</taxon>
        <taxon>Buchnereae</taxon>
        <taxon>Striga</taxon>
    </lineage>
</organism>
<accession>A0A5A7PKB4</accession>
<keyword evidence="1" id="KW-0677">Repeat</keyword>
<dbReference type="Pfam" id="PF01535">
    <property type="entry name" value="PPR"/>
    <property type="match status" value="2"/>
</dbReference>
<evidence type="ECO:0000313" key="3">
    <source>
        <dbReference type="Proteomes" id="UP000325081"/>
    </source>
</evidence>
<dbReference type="AlphaFoldDB" id="A0A5A7PKB4"/>
<dbReference type="Proteomes" id="UP000325081">
    <property type="component" value="Unassembled WGS sequence"/>
</dbReference>
<proteinExistence type="predicted"/>
<comment type="caution">
    <text evidence="2">The sequence shown here is derived from an EMBL/GenBank/DDBJ whole genome shotgun (WGS) entry which is preliminary data.</text>
</comment>
<dbReference type="Gene3D" id="1.25.40.10">
    <property type="entry name" value="Tetratricopeptide repeat domain"/>
    <property type="match status" value="1"/>
</dbReference>
<reference evidence="3" key="1">
    <citation type="journal article" date="2019" name="Curr. Biol.">
        <title>Genome Sequence of Striga asiatica Provides Insight into the Evolution of Plant Parasitism.</title>
        <authorList>
            <person name="Yoshida S."/>
            <person name="Kim S."/>
            <person name="Wafula E.K."/>
            <person name="Tanskanen J."/>
            <person name="Kim Y.M."/>
            <person name="Honaas L."/>
            <person name="Yang Z."/>
            <person name="Spallek T."/>
            <person name="Conn C.E."/>
            <person name="Ichihashi Y."/>
            <person name="Cheong K."/>
            <person name="Cui S."/>
            <person name="Der J.P."/>
            <person name="Gundlach H."/>
            <person name="Jiao Y."/>
            <person name="Hori C."/>
            <person name="Ishida J.K."/>
            <person name="Kasahara H."/>
            <person name="Kiba T."/>
            <person name="Kim M.S."/>
            <person name="Koo N."/>
            <person name="Laohavisit A."/>
            <person name="Lee Y.H."/>
            <person name="Lumba S."/>
            <person name="McCourt P."/>
            <person name="Mortimer J.C."/>
            <person name="Mutuku J.M."/>
            <person name="Nomura T."/>
            <person name="Sasaki-Sekimoto Y."/>
            <person name="Seto Y."/>
            <person name="Wang Y."/>
            <person name="Wakatake T."/>
            <person name="Sakakibara H."/>
            <person name="Demura T."/>
            <person name="Yamaguchi S."/>
            <person name="Yoneyama K."/>
            <person name="Manabe R.I."/>
            <person name="Nelson D.C."/>
            <person name="Schulman A.H."/>
            <person name="Timko M.P."/>
            <person name="dePamphilis C.W."/>
            <person name="Choi D."/>
            <person name="Shirasu K."/>
        </authorList>
    </citation>
    <scope>NUCLEOTIDE SEQUENCE [LARGE SCALE GENOMIC DNA]</scope>
    <source>
        <strain evidence="3">cv. UVA1</strain>
    </source>
</reference>